<dbReference type="InterPro" id="IPR001680">
    <property type="entry name" value="WD40_rpt"/>
</dbReference>
<dbReference type="InterPro" id="IPR008271">
    <property type="entry name" value="Ser/Thr_kinase_AS"/>
</dbReference>
<feature type="repeat" description="WD" evidence="3">
    <location>
        <begin position="664"/>
        <end position="690"/>
    </location>
</feature>
<dbReference type="InterPro" id="IPR015943">
    <property type="entry name" value="WD40/YVTN_repeat-like_dom_sf"/>
</dbReference>
<evidence type="ECO:0000256" key="2">
    <source>
        <dbReference type="ARBA" id="ARBA00022737"/>
    </source>
</evidence>
<dbReference type="Gene3D" id="3.30.200.20">
    <property type="entry name" value="Phosphorylase Kinase, domain 1"/>
    <property type="match status" value="1"/>
</dbReference>
<comment type="caution">
    <text evidence="5">The sequence shown here is derived from an EMBL/GenBank/DDBJ whole genome shotgun (WGS) entry which is preliminary data.</text>
</comment>
<evidence type="ECO:0000259" key="4">
    <source>
        <dbReference type="PROSITE" id="PS50011"/>
    </source>
</evidence>
<keyword evidence="1 3" id="KW-0853">WD repeat</keyword>
<dbReference type="PRINTS" id="PR00320">
    <property type="entry name" value="GPROTEINBRPT"/>
</dbReference>
<dbReference type="CDD" id="cd14014">
    <property type="entry name" value="STKc_PknB_like"/>
    <property type="match status" value="1"/>
</dbReference>
<feature type="domain" description="Protein kinase" evidence="4">
    <location>
        <begin position="24"/>
        <end position="283"/>
    </location>
</feature>
<feature type="repeat" description="WD" evidence="3">
    <location>
        <begin position="571"/>
        <end position="612"/>
    </location>
</feature>
<dbReference type="EMBL" id="BNJG01000001">
    <property type="protein sequence ID" value="GHO52772.1"/>
    <property type="molecule type" value="Genomic_DNA"/>
</dbReference>
<name>A0ABQ3UJB9_9CHLR</name>
<dbReference type="Pfam" id="PF00069">
    <property type="entry name" value="Pkinase"/>
    <property type="match status" value="1"/>
</dbReference>
<feature type="repeat" description="WD" evidence="3">
    <location>
        <begin position="529"/>
        <end position="571"/>
    </location>
</feature>
<keyword evidence="6" id="KW-1185">Reference proteome</keyword>
<evidence type="ECO:0000313" key="5">
    <source>
        <dbReference type="EMBL" id="GHO52772.1"/>
    </source>
</evidence>
<dbReference type="SUPFAM" id="SSF50978">
    <property type="entry name" value="WD40 repeat-like"/>
    <property type="match status" value="1"/>
</dbReference>
<dbReference type="SMART" id="SM00220">
    <property type="entry name" value="S_TKc"/>
    <property type="match status" value="1"/>
</dbReference>
<dbReference type="SMART" id="SM00320">
    <property type="entry name" value="WD40"/>
    <property type="match status" value="7"/>
</dbReference>
<dbReference type="CDD" id="cd00200">
    <property type="entry name" value="WD40"/>
    <property type="match status" value="1"/>
</dbReference>
<feature type="repeat" description="WD" evidence="3">
    <location>
        <begin position="445"/>
        <end position="486"/>
    </location>
</feature>
<dbReference type="Pfam" id="PF00400">
    <property type="entry name" value="WD40"/>
    <property type="match status" value="2"/>
</dbReference>
<gene>
    <name evidence="5" type="ORF">KSB_12470</name>
</gene>
<sequence length="690" mass="76363">MQKGKDVFIMAEGNSRVGQRIGDYRLTRLMGEGGFAQVYRGEHIQTQELVAIKLLHTLPGQLDEAQIRKFYKESRIVTSLRHPHIVKVQRFGVDERTPYLIMEFLPYGTLRRRHPEGSILKPTLIYSYLEKIADALDYAHSQGIVHRDVKPENILLNRRGELILSDFGIAFISHHNAEISQLSMPGLAGTYFYMAPEQWMEKPTYASDQYSLALTVYEWLCGERPYRGNPGSLLLQHLNVIPPSPRARNPMISTAVEEVIMKGLAKDPNQRYATVQEFARAFGEAAGLNITTPASVHHTSLINRQHQEEVASHETQRLSLPPSKQPLSDLARSTKDFEHIKKRVAQNTKAQLANLTRRNVLLGLAGVAFVASAGSIFFFSQHTTPPPAQSKTPTNTPGYVLRTFALDATALDLSWSPKGTYLASGCANGTVNVWEAQTGKRITSYHQHTRRVNAVAWSPDERFLASASDDSTIHVWNPLSGKLTQKYTGHSEAVSVLSWSPDGQTLASGSADTTIQLWEPISGNLLERYEGHTHGISALAWSPQGAQIASSALNENNVVIWEVTSKQIVVSHQHSDSVLALSWSPHGNYLASGGKDSQVHVWSIASGEKARVYTGHRGNVYAIAWSSTETAIASGGDDRTIQIWPPFEGDRLYTNILQTTTYGLAWSPTSGTTIASGGDDKQVKIWRAIE</sequence>
<dbReference type="PANTHER" id="PTHR19848:SF8">
    <property type="entry name" value="F-BOX AND WD REPEAT DOMAIN CONTAINING 7"/>
    <property type="match status" value="1"/>
</dbReference>
<protein>
    <recommendedName>
        <fullName evidence="4">Protein kinase domain-containing protein</fullName>
    </recommendedName>
</protein>
<dbReference type="Gene3D" id="2.130.10.10">
    <property type="entry name" value="YVTN repeat-like/Quinoprotein amine dehydrogenase"/>
    <property type="match status" value="3"/>
</dbReference>
<dbReference type="PROSITE" id="PS00678">
    <property type="entry name" value="WD_REPEATS_1"/>
    <property type="match status" value="1"/>
</dbReference>
<dbReference type="InterPro" id="IPR020472">
    <property type="entry name" value="WD40_PAC1"/>
</dbReference>
<dbReference type="SUPFAM" id="SSF56112">
    <property type="entry name" value="Protein kinase-like (PK-like)"/>
    <property type="match status" value="1"/>
</dbReference>
<accession>A0ABQ3UJB9</accession>
<dbReference type="PROSITE" id="PS50011">
    <property type="entry name" value="PROTEIN_KINASE_DOM"/>
    <property type="match status" value="1"/>
</dbReference>
<keyword evidence="2" id="KW-0677">Repeat</keyword>
<dbReference type="InterPro" id="IPR036322">
    <property type="entry name" value="WD40_repeat_dom_sf"/>
</dbReference>
<feature type="repeat" description="WD" evidence="3">
    <location>
        <begin position="613"/>
        <end position="644"/>
    </location>
</feature>
<dbReference type="PROSITE" id="PS00108">
    <property type="entry name" value="PROTEIN_KINASE_ST"/>
    <property type="match status" value="1"/>
</dbReference>
<dbReference type="InterPro" id="IPR011009">
    <property type="entry name" value="Kinase-like_dom_sf"/>
</dbReference>
<dbReference type="Proteomes" id="UP000654345">
    <property type="component" value="Unassembled WGS sequence"/>
</dbReference>
<feature type="repeat" description="WD" evidence="3">
    <location>
        <begin position="487"/>
        <end position="528"/>
    </location>
</feature>
<reference evidence="5 6" key="1">
    <citation type="journal article" date="2021" name="Int. J. Syst. Evol. Microbiol.">
        <title>Reticulibacter mediterranei gen. nov., sp. nov., within the new family Reticulibacteraceae fam. nov., and Ktedonospora formicarum gen. nov., sp. nov., Ktedonobacter robiniae sp. nov., Dictyobacter formicarum sp. nov. and Dictyobacter arantiisoli sp. nov., belonging to the class Ktedonobacteria.</title>
        <authorList>
            <person name="Yabe S."/>
            <person name="Zheng Y."/>
            <person name="Wang C.M."/>
            <person name="Sakai Y."/>
            <person name="Abe K."/>
            <person name="Yokota A."/>
            <person name="Donadio S."/>
            <person name="Cavaletti L."/>
            <person name="Monciardini P."/>
        </authorList>
    </citation>
    <scope>NUCLEOTIDE SEQUENCE [LARGE SCALE GENOMIC DNA]</scope>
    <source>
        <strain evidence="5 6">SOSP1-30</strain>
    </source>
</reference>
<evidence type="ECO:0000313" key="6">
    <source>
        <dbReference type="Proteomes" id="UP000654345"/>
    </source>
</evidence>
<dbReference type="PROSITE" id="PS50082">
    <property type="entry name" value="WD_REPEATS_2"/>
    <property type="match status" value="7"/>
</dbReference>
<evidence type="ECO:0000256" key="1">
    <source>
        <dbReference type="ARBA" id="ARBA00022574"/>
    </source>
</evidence>
<organism evidence="5 6">
    <name type="scientific">Ktedonobacter robiniae</name>
    <dbReference type="NCBI Taxonomy" id="2778365"/>
    <lineage>
        <taxon>Bacteria</taxon>
        <taxon>Bacillati</taxon>
        <taxon>Chloroflexota</taxon>
        <taxon>Ktedonobacteria</taxon>
        <taxon>Ktedonobacterales</taxon>
        <taxon>Ktedonobacteraceae</taxon>
        <taxon>Ktedonobacter</taxon>
    </lineage>
</organism>
<proteinExistence type="predicted"/>
<dbReference type="InterPro" id="IPR019775">
    <property type="entry name" value="WD40_repeat_CS"/>
</dbReference>
<dbReference type="Pfam" id="PF23389">
    <property type="entry name" value="Beta-prop_WDR19_1st"/>
    <property type="match status" value="1"/>
</dbReference>
<dbReference type="PROSITE" id="PS50294">
    <property type="entry name" value="WD_REPEATS_REGION"/>
    <property type="match status" value="5"/>
</dbReference>
<dbReference type="PANTHER" id="PTHR19848">
    <property type="entry name" value="WD40 REPEAT PROTEIN"/>
    <property type="match status" value="1"/>
</dbReference>
<dbReference type="InterPro" id="IPR057855">
    <property type="entry name" value="Beta-prop_WDR19_1st"/>
</dbReference>
<evidence type="ECO:0000256" key="3">
    <source>
        <dbReference type="PROSITE-ProRule" id="PRU00221"/>
    </source>
</evidence>
<dbReference type="InterPro" id="IPR000719">
    <property type="entry name" value="Prot_kinase_dom"/>
</dbReference>
<feature type="repeat" description="WD" evidence="3">
    <location>
        <begin position="413"/>
        <end position="444"/>
    </location>
</feature>
<dbReference type="Gene3D" id="1.10.510.10">
    <property type="entry name" value="Transferase(Phosphotransferase) domain 1"/>
    <property type="match status" value="1"/>
</dbReference>